<dbReference type="NCBIfam" id="NF033493">
    <property type="entry name" value="MetS_like_NSS"/>
    <property type="match status" value="1"/>
</dbReference>
<proteinExistence type="predicted"/>
<evidence type="ECO:0008006" key="4">
    <source>
        <dbReference type="Google" id="ProtNLM"/>
    </source>
</evidence>
<evidence type="ECO:0000256" key="1">
    <source>
        <dbReference type="SAM" id="Phobius"/>
    </source>
</evidence>
<dbReference type="InParanoid" id="A0A140L2E6"/>
<evidence type="ECO:0000313" key="2">
    <source>
        <dbReference type="EMBL" id="KXG74721.1"/>
    </source>
</evidence>
<feature type="transmembrane region" description="Helical" evidence="1">
    <location>
        <begin position="12"/>
        <end position="33"/>
    </location>
</feature>
<keyword evidence="1" id="KW-0472">Membrane</keyword>
<evidence type="ECO:0000313" key="3">
    <source>
        <dbReference type="Proteomes" id="UP000070427"/>
    </source>
</evidence>
<sequence>MTNGGMEPGAIAMLIFGVTLLYGGLALFISIALRKEKKR</sequence>
<protein>
    <recommendedName>
        <fullName evidence="4">MetS family NSS transporter small subunit</fullName>
    </recommendedName>
</protein>
<dbReference type="Proteomes" id="UP000070427">
    <property type="component" value="Unassembled WGS sequence"/>
</dbReference>
<keyword evidence="3" id="KW-1185">Reference proteome</keyword>
<keyword evidence="1" id="KW-1133">Transmembrane helix</keyword>
<gene>
    <name evidence="2" type="ORF">AN618_21780</name>
</gene>
<accession>A0A140L2E6</accession>
<comment type="caution">
    <text evidence="2">The sequence shown here is derived from an EMBL/GenBank/DDBJ whole genome shotgun (WGS) entry which is preliminary data.</text>
</comment>
<name>A0A140L2E6_9FIRM</name>
<keyword evidence="1" id="KW-0812">Transmembrane</keyword>
<dbReference type="EMBL" id="LOED01000040">
    <property type="protein sequence ID" value="KXG74721.1"/>
    <property type="molecule type" value="Genomic_DNA"/>
</dbReference>
<reference evidence="2 3" key="1">
    <citation type="submission" date="2015-12" db="EMBL/GenBank/DDBJ databases">
        <title>Draft genome sequnece of Fervidicola ferrireducens strain Y170.</title>
        <authorList>
            <person name="Patel B.K."/>
        </authorList>
    </citation>
    <scope>NUCLEOTIDE SEQUENCE [LARGE SCALE GENOMIC DNA]</scope>
    <source>
        <strain evidence="2 3">Y170</strain>
    </source>
</reference>
<dbReference type="STRING" id="520764.AN618_21780"/>
<dbReference type="AlphaFoldDB" id="A0A140L2E6"/>
<organism evidence="2 3">
    <name type="scientific">Fervidicola ferrireducens</name>
    <dbReference type="NCBI Taxonomy" id="520764"/>
    <lineage>
        <taxon>Bacteria</taxon>
        <taxon>Bacillati</taxon>
        <taxon>Bacillota</taxon>
        <taxon>Clostridia</taxon>
        <taxon>Thermosediminibacterales</taxon>
        <taxon>Thermosediminibacteraceae</taxon>
        <taxon>Fervidicola</taxon>
    </lineage>
</organism>
<dbReference type="RefSeq" id="WP_222926485.1">
    <property type="nucleotide sequence ID" value="NZ_LOED01000040.1"/>
</dbReference>